<proteinExistence type="predicted"/>
<protein>
    <submittedName>
        <fullName evidence="3">Glycosyltransferase family 9 protein</fullName>
    </submittedName>
</protein>
<dbReference type="RefSeq" id="WP_379077998.1">
    <property type="nucleotide sequence ID" value="NZ_JBHTJW010000010.1"/>
</dbReference>
<dbReference type="Pfam" id="PF01075">
    <property type="entry name" value="Glyco_transf_9"/>
    <property type="match status" value="1"/>
</dbReference>
<dbReference type="SUPFAM" id="SSF53756">
    <property type="entry name" value="UDP-Glycosyltransferase/glycogen phosphorylase"/>
    <property type="match status" value="1"/>
</dbReference>
<dbReference type="CDD" id="cd03789">
    <property type="entry name" value="GT9_LPS_heptosyltransferase"/>
    <property type="match status" value="1"/>
</dbReference>
<dbReference type="Proteomes" id="UP001597106">
    <property type="component" value="Unassembled WGS sequence"/>
</dbReference>
<sequence>MHKQARLKSYLDADCLSDSLDQTVVCDLPARQEIKRILIIKWGGMGDIVMSTAAIEDIHQAFPQAVLHLNTLPAWQSLFADDPRFERIWCLNLQQTSGRWRIYRQWLAEVAAMQYDLIIDLQTNDKSRLLLSLLRLSGRAPRWLLGNHARFPYTVRQIHALPQAHSFQILQQTLITAGIPALTTGPTLAVSAAAQTAAQQLLSQHGLTSQPFAVFLCGSHAGMATKRWGAEHYAALVAHCIARGERVVLLGGQDEAETCQQIASRHPAQVVNLCGQTSLLAVPAICARAQYIVANDTGTAHLAATTPTPMVVLCGPTNPLRVKPVGAQVVALQLDLPCKNCYAKQCSHHSCMRQLTPAQVFPYLPEVKRHHA</sequence>
<keyword evidence="2" id="KW-0808">Transferase</keyword>
<name>A0ABW3GQP8_9PROT</name>
<reference evidence="4" key="1">
    <citation type="journal article" date="2019" name="Int. J. Syst. Evol. Microbiol.">
        <title>The Global Catalogue of Microorganisms (GCM) 10K type strain sequencing project: providing services to taxonomists for standard genome sequencing and annotation.</title>
        <authorList>
            <consortium name="The Broad Institute Genomics Platform"/>
            <consortium name="The Broad Institute Genome Sequencing Center for Infectious Disease"/>
            <person name="Wu L."/>
            <person name="Ma J."/>
        </authorList>
    </citation>
    <scope>NUCLEOTIDE SEQUENCE [LARGE SCALE GENOMIC DNA]</scope>
    <source>
        <strain evidence="4">CCUG 59685</strain>
    </source>
</reference>
<keyword evidence="4" id="KW-1185">Reference proteome</keyword>
<accession>A0ABW3GQP8</accession>
<dbReference type="PANTHER" id="PTHR30160">
    <property type="entry name" value="TETRAACYLDISACCHARIDE 4'-KINASE-RELATED"/>
    <property type="match status" value="1"/>
</dbReference>
<dbReference type="InterPro" id="IPR051199">
    <property type="entry name" value="LPS_LOS_Heptosyltrfase"/>
</dbReference>
<dbReference type="InterPro" id="IPR002201">
    <property type="entry name" value="Glyco_trans_9"/>
</dbReference>
<evidence type="ECO:0000313" key="4">
    <source>
        <dbReference type="Proteomes" id="UP001597106"/>
    </source>
</evidence>
<gene>
    <name evidence="3" type="ORF">ACFQ1T_14340</name>
</gene>
<evidence type="ECO:0000256" key="2">
    <source>
        <dbReference type="ARBA" id="ARBA00022679"/>
    </source>
</evidence>
<comment type="caution">
    <text evidence="3">The sequence shown here is derived from an EMBL/GenBank/DDBJ whole genome shotgun (WGS) entry which is preliminary data.</text>
</comment>
<evidence type="ECO:0000313" key="3">
    <source>
        <dbReference type="EMBL" id="MFD0930959.1"/>
    </source>
</evidence>
<organism evidence="3 4">
    <name type="scientific">Methylophilus glucosoxydans</name>
    <dbReference type="NCBI Taxonomy" id="752553"/>
    <lineage>
        <taxon>Bacteria</taxon>
        <taxon>Pseudomonadati</taxon>
        <taxon>Pseudomonadota</taxon>
        <taxon>Betaproteobacteria</taxon>
        <taxon>Nitrosomonadales</taxon>
        <taxon>Methylophilaceae</taxon>
        <taxon>Methylophilus</taxon>
    </lineage>
</organism>
<evidence type="ECO:0000256" key="1">
    <source>
        <dbReference type="ARBA" id="ARBA00022676"/>
    </source>
</evidence>
<dbReference type="Gene3D" id="3.40.50.2000">
    <property type="entry name" value="Glycogen Phosphorylase B"/>
    <property type="match status" value="2"/>
</dbReference>
<dbReference type="EMBL" id="JBHTJW010000010">
    <property type="protein sequence ID" value="MFD0930959.1"/>
    <property type="molecule type" value="Genomic_DNA"/>
</dbReference>
<keyword evidence="1" id="KW-0328">Glycosyltransferase</keyword>